<dbReference type="AlphaFoldDB" id="A0A371H0P9"/>
<dbReference type="Proteomes" id="UP000257109">
    <property type="component" value="Unassembled WGS sequence"/>
</dbReference>
<dbReference type="CDD" id="cd00303">
    <property type="entry name" value="retropepsin_like"/>
    <property type="match status" value="1"/>
</dbReference>
<dbReference type="OrthoDB" id="778454at2759"/>
<evidence type="ECO:0000256" key="1">
    <source>
        <dbReference type="SAM" id="MobiDB-lite"/>
    </source>
</evidence>
<sequence>MEVGRYVLALIKSEQVSALVQPAMPKKCSDPDTFSIPCTIGKCNFDAMLDLGVSINEMPSSVYKSLRLGVLEPTSIVIQLANKSIAHSLGILEDVLVQVSDMIFPTNFYVLDMKDEFSSKGPTLILGRPFLKTSKTKIDVHARTLSLEFDVIDRLGDDYMNLHYEFPDFDDFKDYDCECTGLTEYPIDVEISNVINASAGIIDISKVVAVQPPLSSMVQPPVIIANKIQIEQKEKLLQNLKKLGDFYKHLINHSTLRFLLKKPPEHEWVLNKCGVIPQGVASDFLDFARSAKVQVISGAIDLQIGQMPTWTRIKPVSDADSIMDSDSDWSRTETLDSNWS</sequence>
<evidence type="ECO:0000313" key="3">
    <source>
        <dbReference type="Proteomes" id="UP000257109"/>
    </source>
</evidence>
<name>A0A371H0P9_MUCPR</name>
<proteinExistence type="predicted"/>
<keyword evidence="3" id="KW-1185">Reference proteome</keyword>
<feature type="non-terminal residue" evidence="2">
    <location>
        <position position="1"/>
    </location>
</feature>
<evidence type="ECO:0000313" key="2">
    <source>
        <dbReference type="EMBL" id="RDX96360.1"/>
    </source>
</evidence>
<dbReference type="SUPFAM" id="SSF50630">
    <property type="entry name" value="Acid proteases"/>
    <property type="match status" value="1"/>
</dbReference>
<dbReference type="EMBL" id="QJKJ01003904">
    <property type="protein sequence ID" value="RDX96360.1"/>
    <property type="molecule type" value="Genomic_DNA"/>
</dbReference>
<evidence type="ECO:0008006" key="4">
    <source>
        <dbReference type="Google" id="ProtNLM"/>
    </source>
</evidence>
<gene>
    <name evidence="2" type="ORF">CR513_20991</name>
</gene>
<reference evidence="2" key="1">
    <citation type="submission" date="2018-05" db="EMBL/GenBank/DDBJ databases">
        <title>Draft genome of Mucuna pruriens seed.</title>
        <authorList>
            <person name="Nnadi N.E."/>
            <person name="Vos R."/>
            <person name="Hasami M.H."/>
            <person name="Devisetty U.K."/>
            <person name="Aguiy J.C."/>
        </authorList>
    </citation>
    <scope>NUCLEOTIDE SEQUENCE [LARGE SCALE GENOMIC DNA]</scope>
    <source>
        <strain evidence="2">JCA_2017</strain>
    </source>
</reference>
<feature type="region of interest" description="Disordered" evidence="1">
    <location>
        <begin position="321"/>
        <end position="340"/>
    </location>
</feature>
<dbReference type="InterPro" id="IPR021109">
    <property type="entry name" value="Peptidase_aspartic_dom_sf"/>
</dbReference>
<accession>A0A371H0P9</accession>
<dbReference type="PANTHER" id="PTHR33067">
    <property type="entry name" value="RNA-DIRECTED DNA POLYMERASE-RELATED"/>
    <property type="match status" value="1"/>
</dbReference>
<comment type="caution">
    <text evidence="2">The sequence shown here is derived from an EMBL/GenBank/DDBJ whole genome shotgun (WGS) entry which is preliminary data.</text>
</comment>
<dbReference type="PANTHER" id="PTHR33067:SF9">
    <property type="entry name" value="RNA-DIRECTED DNA POLYMERASE"/>
    <property type="match status" value="1"/>
</dbReference>
<protein>
    <recommendedName>
        <fullName evidence="4">Reverse transcriptase domain-containing protein</fullName>
    </recommendedName>
</protein>
<dbReference type="Gene3D" id="2.40.70.10">
    <property type="entry name" value="Acid Proteases"/>
    <property type="match status" value="1"/>
</dbReference>
<organism evidence="2 3">
    <name type="scientific">Mucuna pruriens</name>
    <name type="common">Velvet bean</name>
    <name type="synonym">Dolichos pruriens</name>
    <dbReference type="NCBI Taxonomy" id="157652"/>
    <lineage>
        <taxon>Eukaryota</taxon>
        <taxon>Viridiplantae</taxon>
        <taxon>Streptophyta</taxon>
        <taxon>Embryophyta</taxon>
        <taxon>Tracheophyta</taxon>
        <taxon>Spermatophyta</taxon>
        <taxon>Magnoliopsida</taxon>
        <taxon>eudicotyledons</taxon>
        <taxon>Gunneridae</taxon>
        <taxon>Pentapetalae</taxon>
        <taxon>rosids</taxon>
        <taxon>fabids</taxon>
        <taxon>Fabales</taxon>
        <taxon>Fabaceae</taxon>
        <taxon>Papilionoideae</taxon>
        <taxon>50 kb inversion clade</taxon>
        <taxon>NPAAA clade</taxon>
        <taxon>indigoferoid/millettioid clade</taxon>
        <taxon>Phaseoleae</taxon>
        <taxon>Mucuna</taxon>
    </lineage>
</organism>